<dbReference type="GO" id="GO:0005549">
    <property type="term" value="F:odorant binding"/>
    <property type="evidence" value="ECO:0007669"/>
    <property type="project" value="InterPro"/>
</dbReference>
<name>A0A1W6L1G3_CEPCN</name>
<dbReference type="GO" id="GO:0005886">
    <property type="term" value="C:plasma membrane"/>
    <property type="evidence" value="ECO:0007669"/>
    <property type="project" value="UniProtKB-SubCell"/>
</dbReference>
<keyword evidence="6 10" id="KW-1133">Transmembrane helix</keyword>
<evidence type="ECO:0000256" key="3">
    <source>
        <dbReference type="ARBA" id="ARBA00022606"/>
    </source>
</evidence>
<dbReference type="PANTHER" id="PTHR21137:SF35">
    <property type="entry name" value="ODORANT RECEPTOR 19A-RELATED"/>
    <property type="match status" value="1"/>
</dbReference>
<dbReference type="EMBL" id="KX609513">
    <property type="protein sequence ID" value="ARN17920.1"/>
    <property type="molecule type" value="mRNA"/>
</dbReference>
<dbReference type="InterPro" id="IPR004117">
    <property type="entry name" value="7tm6_olfct_rcpt"/>
</dbReference>
<evidence type="ECO:0000313" key="12">
    <source>
        <dbReference type="Proteomes" id="UP000694920"/>
    </source>
</evidence>
<feature type="transmembrane region" description="Helical" evidence="10">
    <location>
        <begin position="134"/>
        <end position="159"/>
    </location>
</feature>
<dbReference type="GeneID" id="107267824"/>
<evidence type="ECO:0000256" key="1">
    <source>
        <dbReference type="ARBA" id="ARBA00004651"/>
    </source>
</evidence>
<keyword evidence="9 10" id="KW-0807">Transducer</keyword>
<keyword evidence="7 10" id="KW-0472">Membrane</keyword>
<feature type="transmembrane region" description="Helical" evidence="10">
    <location>
        <begin position="315"/>
        <end position="332"/>
    </location>
</feature>
<proteinExistence type="evidence at transcript level"/>
<evidence type="ECO:0000256" key="7">
    <source>
        <dbReference type="ARBA" id="ARBA00023136"/>
    </source>
</evidence>
<dbReference type="AlphaFoldDB" id="A0A1W6L1G3"/>
<evidence type="ECO:0000256" key="4">
    <source>
        <dbReference type="ARBA" id="ARBA00022692"/>
    </source>
</evidence>
<dbReference type="RefSeq" id="XP_015595442.1">
    <property type="nucleotide sequence ID" value="XM_015739956.2"/>
</dbReference>
<dbReference type="OrthoDB" id="6597368at2759"/>
<feature type="transmembrane region" description="Helical" evidence="10">
    <location>
        <begin position="286"/>
        <end position="303"/>
    </location>
</feature>
<evidence type="ECO:0000256" key="8">
    <source>
        <dbReference type="ARBA" id="ARBA00023170"/>
    </source>
</evidence>
<evidence type="ECO:0000313" key="11">
    <source>
        <dbReference type="EMBL" id="ARN17920.1"/>
    </source>
</evidence>
<evidence type="ECO:0000256" key="2">
    <source>
        <dbReference type="ARBA" id="ARBA00022475"/>
    </source>
</evidence>
<feature type="transmembrane region" description="Helical" evidence="10">
    <location>
        <begin position="377"/>
        <end position="396"/>
    </location>
</feature>
<gene>
    <name evidence="11" type="primary">Or49</name>
    <name evidence="13" type="synonym">LOC107267824</name>
</gene>
<keyword evidence="12" id="KW-1185">Reference proteome</keyword>
<comment type="caution">
    <text evidence="10">Lacks conserved residue(s) required for the propagation of feature annotation.</text>
</comment>
<accession>A0A1W6L1G3</accession>
<evidence type="ECO:0000256" key="10">
    <source>
        <dbReference type="RuleBase" id="RU351113"/>
    </source>
</evidence>
<dbReference type="GO" id="GO:0004984">
    <property type="term" value="F:olfactory receptor activity"/>
    <property type="evidence" value="ECO:0007669"/>
    <property type="project" value="InterPro"/>
</dbReference>
<keyword evidence="5 10" id="KW-0552">Olfaction</keyword>
<feature type="transmembrane region" description="Helical" evidence="10">
    <location>
        <begin position="43"/>
        <end position="70"/>
    </location>
</feature>
<protein>
    <recommendedName>
        <fullName evidence="10">Odorant receptor</fullName>
    </recommendedName>
</protein>
<reference evidence="13" key="2">
    <citation type="submission" date="2025-04" db="UniProtKB">
        <authorList>
            <consortium name="RefSeq"/>
        </authorList>
    </citation>
    <scope>IDENTIFICATION</scope>
</reference>
<reference evidence="11" key="1">
    <citation type="submission" date="2016-07" db="EMBL/GenBank/DDBJ databases">
        <title>Olfactory-related genes from the wheat stem sawfly, an agronomic pest and primitive hymenopteran.</title>
        <authorList>
            <person name="Gress J.C."/>
            <person name="Carey C.C."/>
            <person name="Dykgreve T.A."/>
            <person name="Walden K.O."/>
            <person name="Robertson H.M."/>
            <person name="Mazurie A."/>
            <person name="Wanner K.W."/>
        </authorList>
    </citation>
    <scope>NUCLEOTIDE SEQUENCE</scope>
</reference>
<sequence length="413" mass="47577">MDITSLSNHKLPKISSYYNVKLTLLVNKYFGYWPSLNVNQRFYAIYTFFSFSLTIGAILLAELVYVIVYIRDFNKLTSISLLLFTNVVHVSKIQNLIRKRKQIRHLLEYVETGQFSNETDKYERIVTYFSWFGLFHYAINVLFGMGAITGWSIISLFSVDNDKIDRRLPSDGWFPYDPLKSPAFELTCVYEIIILHVCAFHNLALDHLTVGFMSVVCCQFVILNCNLQSIGDDVLNAENIKNDLSNSLKNKENDDLIYKRLVKCVEDHMTIIQFAKDVENIFNLPVFLQFLESCLVICVTAYQISQDSNKGTSEILGNFSYLMCMVYQLFVYCWYGNSILLLSESVVQAAFSGNWWKSSERYKRALRLMMVRAGRPLTITTGNLLTLSLSTFMGILKASYSFFTVLQSTNKKI</sequence>
<dbReference type="GO" id="GO:0007165">
    <property type="term" value="P:signal transduction"/>
    <property type="evidence" value="ECO:0007669"/>
    <property type="project" value="UniProtKB-KW"/>
</dbReference>
<comment type="similarity">
    <text evidence="10">Belongs to the insect chemoreceptor superfamily. Heteromeric odorant receptor channel (TC 1.A.69) family.</text>
</comment>
<comment type="subcellular location">
    <subcellularLocation>
        <location evidence="1 10">Cell membrane</location>
        <topology evidence="1 10">Multi-pass membrane protein</topology>
    </subcellularLocation>
</comment>
<evidence type="ECO:0000256" key="9">
    <source>
        <dbReference type="ARBA" id="ARBA00023224"/>
    </source>
</evidence>
<evidence type="ECO:0000256" key="5">
    <source>
        <dbReference type="ARBA" id="ARBA00022725"/>
    </source>
</evidence>
<evidence type="ECO:0000313" key="13">
    <source>
        <dbReference type="RefSeq" id="XP_015595442.1"/>
    </source>
</evidence>
<keyword evidence="4 10" id="KW-0812">Transmembrane</keyword>
<evidence type="ECO:0000256" key="6">
    <source>
        <dbReference type="ARBA" id="ARBA00022989"/>
    </source>
</evidence>
<dbReference type="Proteomes" id="UP000694920">
    <property type="component" value="Unplaced"/>
</dbReference>
<dbReference type="KEGG" id="ccin:107267824"/>
<dbReference type="PANTHER" id="PTHR21137">
    <property type="entry name" value="ODORANT RECEPTOR"/>
    <property type="match status" value="1"/>
</dbReference>
<dbReference type="Pfam" id="PF02949">
    <property type="entry name" value="7tm_6"/>
    <property type="match status" value="1"/>
</dbReference>
<organism evidence="11">
    <name type="scientific">Cephus cinctus</name>
    <name type="common">Wheat stem sawfly</name>
    <dbReference type="NCBI Taxonomy" id="211228"/>
    <lineage>
        <taxon>Eukaryota</taxon>
        <taxon>Metazoa</taxon>
        <taxon>Ecdysozoa</taxon>
        <taxon>Arthropoda</taxon>
        <taxon>Hexapoda</taxon>
        <taxon>Insecta</taxon>
        <taxon>Pterygota</taxon>
        <taxon>Neoptera</taxon>
        <taxon>Endopterygota</taxon>
        <taxon>Hymenoptera</taxon>
        <taxon>Cephoidea</taxon>
        <taxon>Cephidae</taxon>
        <taxon>Cephus</taxon>
    </lineage>
</organism>
<keyword evidence="3 10" id="KW-0716">Sensory transduction</keyword>
<keyword evidence="2" id="KW-1003">Cell membrane</keyword>
<keyword evidence="8 10" id="KW-0675">Receptor</keyword>